<evidence type="ECO:0000256" key="8">
    <source>
        <dbReference type="SAM" id="Phobius"/>
    </source>
</evidence>
<comment type="similarity">
    <text evidence="3">Belongs to the class A bacterial acid phosphatase family.</text>
</comment>
<dbReference type="PIRSF" id="PIRSF000897">
    <property type="entry name" value="Acid_Ptase_ClsA"/>
    <property type="match status" value="1"/>
</dbReference>
<keyword evidence="6" id="KW-0574">Periplasm</keyword>
<evidence type="ECO:0000256" key="6">
    <source>
        <dbReference type="ARBA" id="ARBA00022764"/>
    </source>
</evidence>
<keyword evidence="5" id="KW-0732">Signal</keyword>
<gene>
    <name evidence="10" type="ORF">ASZ90_007561</name>
</gene>
<keyword evidence="8" id="KW-1133">Transmembrane helix</keyword>
<dbReference type="InterPro" id="IPR018296">
    <property type="entry name" value="Acid_Pase_classA_bac_CS"/>
</dbReference>
<keyword evidence="7" id="KW-0378">Hydrolase</keyword>
<protein>
    <recommendedName>
        <fullName evidence="4">acid phosphatase</fullName>
        <ecNumber evidence="4">3.1.3.2</ecNumber>
    </recommendedName>
</protein>
<evidence type="ECO:0000256" key="3">
    <source>
        <dbReference type="ARBA" id="ARBA00009017"/>
    </source>
</evidence>
<dbReference type="Gene3D" id="1.20.144.10">
    <property type="entry name" value="Phosphatidic acid phosphatase type 2/haloperoxidase"/>
    <property type="match status" value="1"/>
</dbReference>
<comment type="caution">
    <text evidence="10">The sequence shown here is derived from an EMBL/GenBank/DDBJ whole genome shotgun (WGS) entry which is preliminary data.</text>
</comment>
<name>A0A0W8FP14_9ZZZZ</name>
<organism evidence="10">
    <name type="scientific">hydrocarbon metagenome</name>
    <dbReference type="NCBI Taxonomy" id="938273"/>
    <lineage>
        <taxon>unclassified sequences</taxon>
        <taxon>metagenomes</taxon>
        <taxon>ecological metagenomes</taxon>
    </lineage>
</organism>
<keyword evidence="8" id="KW-0812">Transmembrane</keyword>
<dbReference type="PROSITE" id="PS01157">
    <property type="entry name" value="ACID_PHOSPH_CL_A"/>
    <property type="match status" value="1"/>
</dbReference>
<sequence>MVNATNRSGLGRILPIMVIIAMIAGCAGVDRQNKPALVPEFMPGLLQGYLPLESHPNSLALLPPPPAIGSTARAQDEDISKRSFALRDTQRWLLASSDADLTFPHAAGTFSCALNAPITEEDTPHLYMLLRRTLTDVGLSTYAAKNHYNRTRPFLWNNEPICTPNDRAFLEKDGSYPSGHTAIGWGWALILSEISPEQTDAILARGLAFGESRNVCNAHWHSDVVQGRVIAAGAVARLHADPAFLVDLESARAELASVRTRGIKPTRDCSAEAAALAIKPSLAQ</sequence>
<dbReference type="Pfam" id="PF01569">
    <property type="entry name" value="PAP2"/>
    <property type="match status" value="1"/>
</dbReference>
<evidence type="ECO:0000313" key="10">
    <source>
        <dbReference type="EMBL" id="KUG22666.1"/>
    </source>
</evidence>
<dbReference type="SUPFAM" id="SSF48317">
    <property type="entry name" value="Acid phosphatase/Vanadium-dependent haloperoxidase"/>
    <property type="match status" value="1"/>
</dbReference>
<comment type="subcellular location">
    <subcellularLocation>
        <location evidence="2">Periplasm</location>
    </subcellularLocation>
</comment>
<evidence type="ECO:0000256" key="5">
    <source>
        <dbReference type="ARBA" id="ARBA00022729"/>
    </source>
</evidence>
<dbReference type="EMBL" id="LNQE01000946">
    <property type="protein sequence ID" value="KUG22666.1"/>
    <property type="molecule type" value="Genomic_DNA"/>
</dbReference>
<evidence type="ECO:0000256" key="1">
    <source>
        <dbReference type="ARBA" id="ARBA00000032"/>
    </source>
</evidence>
<comment type="catalytic activity">
    <reaction evidence="1">
        <text>a phosphate monoester + H2O = an alcohol + phosphate</text>
        <dbReference type="Rhea" id="RHEA:15017"/>
        <dbReference type="ChEBI" id="CHEBI:15377"/>
        <dbReference type="ChEBI" id="CHEBI:30879"/>
        <dbReference type="ChEBI" id="CHEBI:43474"/>
        <dbReference type="ChEBI" id="CHEBI:67140"/>
        <dbReference type="EC" id="3.1.3.2"/>
    </reaction>
</comment>
<evidence type="ECO:0000256" key="2">
    <source>
        <dbReference type="ARBA" id="ARBA00004418"/>
    </source>
</evidence>
<dbReference type="InterPro" id="IPR036938">
    <property type="entry name" value="PAP2/HPO_sf"/>
</dbReference>
<dbReference type="PROSITE" id="PS51257">
    <property type="entry name" value="PROKAR_LIPOPROTEIN"/>
    <property type="match status" value="1"/>
</dbReference>
<evidence type="ECO:0000259" key="9">
    <source>
        <dbReference type="SMART" id="SM00014"/>
    </source>
</evidence>
<feature type="transmembrane region" description="Helical" evidence="8">
    <location>
        <begin position="12"/>
        <end position="29"/>
    </location>
</feature>
<proteinExistence type="inferred from homology"/>
<dbReference type="GO" id="GO:0030288">
    <property type="term" value="C:outer membrane-bounded periplasmic space"/>
    <property type="evidence" value="ECO:0007669"/>
    <property type="project" value="InterPro"/>
</dbReference>
<evidence type="ECO:0000256" key="4">
    <source>
        <dbReference type="ARBA" id="ARBA00012646"/>
    </source>
</evidence>
<keyword evidence="8" id="KW-0472">Membrane</keyword>
<dbReference type="GO" id="GO:0003993">
    <property type="term" value="F:acid phosphatase activity"/>
    <property type="evidence" value="ECO:0007669"/>
    <property type="project" value="UniProtKB-EC"/>
</dbReference>
<feature type="domain" description="Phosphatidic acid phosphatase type 2/haloperoxidase" evidence="9">
    <location>
        <begin position="125"/>
        <end position="239"/>
    </location>
</feature>
<evidence type="ECO:0000256" key="7">
    <source>
        <dbReference type="ARBA" id="ARBA00022801"/>
    </source>
</evidence>
<dbReference type="AlphaFoldDB" id="A0A0W8FP14"/>
<dbReference type="InterPro" id="IPR001011">
    <property type="entry name" value="Acid_Pase_classA_bac"/>
</dbReference>
<dbReference type="EC" id="3.1.3.2" evidence="4"/>
<dbReference type="PRINTS" id="PR00483">
    <property type="entry name" value="BACPHPHTASE"/>
</dbReference>
<dbReference type="SMART" id="SM00014">
    <property type="entry name" value="acidPPc"/>
    <property type="match status" value="1"/>
</dbReference>
<dbReference type="CDD" id="cd03397">
    <property type="entry name" value="PAP2_acid_phosphatase"/>
    <property type="match status" value="1"/>
</dbReference>
<reference evidence="10" key="1">
    <citation type="journal article" date="2015" name="Proc. Natl. Acad. Sci. U.S.A.">
        <title>Networks of energetic and metabolic interactions define dynamics in microbial communities.</title>
        <authorList>
            <person name="Embree M."/>
            <person name="Liu J.K."/>
            <person name="Al-Bassam M.M."/>
            <person name="Zengler K."/>
        </authorList>
    </citation>
    <scope>NUCLEOTIDE SEQUENCE</scope>
</reference>
<dbReference type="InterPro" id="IPR000326">
    <property type="entry name" value="PAP2/HPO"/>
</dbReference>
<accession>A0A0W8FP14</accession>